<dbReference type="eggNOG" id="KOG0014">
    <property type="taxonomic scope" value="Eukaryota"/>
</dbReference>
<feature type="region of interest" description="Disordered" evidence="6">
    <location>
        <begin position="484"/>
        <end position="509"/>
    </location>
</feature>
<keyword evidence="9" id="KW-1185">Reference proteome</keyword>
<keyword evidence="5" id="KW-0539">Nucleus</keyword>
<dbReference type="SMART" id="SM00432">
    <property type="entry name" value="MADS"/>
    <property type="match status" value="1"/>
</dbReference>
<comment type="subcellular location">
    <subcellularLocation>
        <location evidence="1">Nucleus</location>
    </subcellularLocation>
</comment>
<keyword evidence="2" id="KW-0805">Transcription regulation</keyword>
<keyword evidence="4" id="KW-0804">Transcription</keyword>
<gene>
    <name evidence="8" type="ORF">LELG_04554</name>
</gene>
<protein>
    <recommendedName>
        <fullName evidence="7">MADS-box domain-containing protein</fullName>
    </recommendedName>
</protein>
<dbReference type="GO" id="GO:0000978">
    <property type="term" value="F:RNA polymerase II cis-regulatory region sequence-specific DNA binding"/>
    <property type="evidence" value="ECO:0007669"/>
    <property type="project" value="TreeGrafter"/>
</dbReference>
<dbReference type="Gene3D" id="3.40.1810.10">
    <property type="entry name" value="Transcription factor, MADS-box"/>
    <property type="match status" value="1"/>
</dbReference>
<feature type="compositionally biased region" description="Basic and acidic residues" evidence="6">
    <location>
        <begin position="774"/>
        <end position="787"/>
    </location>
</feature>
<sequence>MGRRKIEIEPLTDDRNRTVTFVKRKAGLFKKAYELAILCQVDLSVVIVGNNNKIYEFSTVDTNEVIKTYQLVSKSRKKIHESKSPEAYLDYKKKIKITDPLTYKNGEVVSTAIAATAAGTKKSSSSSLANFTSTATNAKEFRSGDEMIDDDYEDDDEYDDDDDDDDDDNNNNGKDNSFDQSIKTDNLSKRNLKRKHSPNDIGIQDQNQNRNRNPKVFNSKRPAPSPPPKHISLSNVPTFNKLSKPKTEPSTQSQTYLQLHQRSQSTPSPIPPKREGGITRPVLRVQIPTDAKGTNTHTHNPAMLFDGEIKSSSGRDTARTITAIENTNSSIQQSSSNQSGSQGIGSSGSHNHNHNHNHNQSQQQSVDSGPYPSTHLMPGVPSTKFSGYSSFRSPDTRKPMLPLPIQSNSQTSSPASATAPGLPNTSSSSGGNSGGGIIQVGITAPAASAAFPPGNGSLHHNVPFANNTFQNNNANNATIFYTMQQQQQPHQQQPHQQQPHHQQQQQLQALQSPHYMMYSSVQGFNTPLQFQQFPGALNLAQQAATHQKQQTTPQRIRQTNLIQGQQLQQGQLQTPSQTQAQTQTQPQNPLADTAARFRNGAQTASTFASQQSQNTGEQTPLSGLPSRYVNDMFPFPSPSNFLAPQDWPTGITPTTTTSNMQQFFSNMMPLQSAGGINPLQPQPPQTTASTQTTQASTTLNSTGQENVQRGGLLDASGTPSYRTHISPIIYSGSGASGNLRQTSLVGKISEEEDEEGDEIRDEVGTNPSTAVQSDTKETGNGDQNDGK</sequence>
<reference evidence="8 9" key="1">
    <citation type="journal article" date="2009" name="Nature">
        <title>Evolution of pathogenicity and sexual reproduction in eight Candida genomes.</title>
        <authorList>
            <person name="Butler G."/>
            <person name="Rasmussen M.D."/>
            <person name="Lin M.F."/>
            <person name="Santos M.A."/>
            <person name="Sakthikumar S."/>
            <person name="Munro C.A."/>
            <person name="Rheinbay E."/>
            <person name="Grabherr M."/>
            <person name="Forche A."/>
            <person name="Reedy J.L."/>
            <person name="Agrafioti I."/>
            <person name="Arnaud M.B."/>
            <person name="Bates S."/>
            <person name="Brown A.J."/>
            <person name="Brunke S."/>
            <person name="Costanzo M.C."/>
            <person name="Fitzpatrick D.A."/>
            <person name="de Groot P.W."/>
            <person name="Harris D."/>
            <person name="Hoyer L.L."/>
            <person name="Hube B."/>
            <person name="Klis F.M."/>
            <person name="Kodira C."/>
            <person name="Lennard N."/>
            <person name="Logue M.E."/>
            <person name="Martin R."/>
            <person name="Neiman A.M."/>
            <person name="Nikolaou E."/>
            <person name="Quail M.A."/>
            <person name="Quinn J."/>
            <person name="Santos M.C."/>
            <person name="Schmitzberger F.F."/>
            <person name="Sherlock G."/>
            <person name="Shah P."/>
            <person name="Silverstein K.A."/>
            <person name="Skrzypek M.S."/>
            <person name="Soll D."/>
            <person name="Staggs R."/>
            <person name="Stansfield I."/>
            <person name="Stumpf M.P."/>
            <person name="Sudbery P.E."/>
            <person name="Srikantha T."/>
            <person name="Zeng Q."/>
            <person name="Berman J."/>
            <person name="Berriman M."/>
            <person name="Heitman J."/>
            <person name="Gow N.A."/>
            <person name="Lorenz M.C."/>
            <person name="Birren B.W."/>
            <person name="Kellis M."/>
            <person name="Cuomo C.A."/>
        </authorList>
    </citation>
    <scope>NUCLEOTIDE SEQUENCE [LARGE SCALE GENOMIC DNA]</scope>
    <source>
        <strain evidence="9">ATCC 11503 / BCRC 21390 / CBS 2605 / JCM 1781 / NBRC 1676 / NRRL YB-4239</strain>
    </source>
</reference>
<dbReference type="HOGENOM" id="CLU_022543_0_0_1"/>
<dbReference type="PROSITE" id="PS00350">
    <property type="entry name" value="MADS_BOX_1"/>
    <property type="match status" value="1"/>
</dbReference>
<evidence type="ECO:0000256" key="1">
    <source>
        <dbReference type="ARBA" id="ARBA00004123"/>
    </source>
</evidence>
<dbReference type="OrthoDB" id="1898716at2759"/>
<dbReference type="InterPro" id="IPR002100">
    <property type="entry name" value="TF_MADSbox"/>
</dbReference>
<dbReference type="Proteomes" id="UP000001996">
    <property type="component" value="Unassembled WGS sequence"/>
</dbReference>
<evidence type="ECO:0000256" key="4">
    <source>
        <dbReference type="ARBA" id="ARBA00023163"/>
    </source>
</evidence>
<dbReference type="GO" id="GO:0005634">
    <property type="term" value="C:nucleus"/>
    <property type="evidence" value="ECO:0007669"/>
    <property type="project" value="UniProtKB-SubCell"/>
</dbReference>
<feature type="region of interest" description="Disordered" evidence="6">
    <location>
        <begin position="140"/>
        <end position="436"/>
    </location>
</feature>
<feature type="compositionally biased region" description="Low complexity" evidence="6">
    <location>
        <begin position="685"/>
        <end position="702"/>
    </location>
</feature>
<dbReference type="AlphaFoldDB" id="A5E4L5"/>
<dbReference type="EMBL" id="CH981529">
    <property type="protein sequence ID" value="EDK46373.1"/>
    <property type="molecule type" value="Genomic_DNA"/>
</dbReference>
<dbReference type="GO" id="GO:0045944">
    <property type="term" value="P:positive regulation of transcription by RNA polymerase II"/>
    <property type="evidence" value="ECO:0007669"/>
    <property type="project" value="TreeGrafter"/>
</dbReference>
<evidence type="ECO:0000256" key="5">
    <source>
        <dbReference type="ARBA" id="ARBA00023242"/>
    </source>
</evidence>
<feature type="compositionally biased region" description="Low complexity" evidence="6">
    <location>
        <begin position="406"/>
        <end position="430"/>
    </location>
</feature>
<dbReference type="InParanoid" id="A5E4L5"/>
<feature type="compositionally biased region" description="Polar residues" evidence="6">
    <location>
        <begin position="232"/>
        <end position="241"/>
    </location>
</feature>
<feature type="compositionally biased region" description="Polar residues" evidence="6">
    <location>
        <begin position="248"/>
        <end position="267"/>
    </location>
</feature>
<feature type="domain" description="MADS-box" evidence="7">
    <location>
        <begin position="1"/>
        <end position="61"/>
    </location>
</feature>
<keyword evidence="3" id="KW-0238">DNA-binding</keyword>
<dbReference type="PANTHER" id="PTHR11945">
    <property type="entry name" value="MADS BOX PROTEIN"/>
    <property type="match status" value="1"/>
</dbReference>
<evidence type="ECO:0000256" key="3">
    <source>
        <dbReference type="ARBA" id="ARBA00023125"/>
    </source>
</evidence>
<feature type="compositionally biased region" description="Low complexity" evidence="6">
    <location>
        <begin position="484"/>
        <end position="506"/>
    </location>
</feature>
<feature type="region of interest" description="Disordered" evidence="6">
    <location>
        <begin position="601"/>
        <end position="630"/>
    </location>
</feature>
<feature type="compositionally biased region" description="Polar residues" evidence="6">
    <location>
        <begin position="170"/>
        <end position="185"/>
    </location>
</feature>
<dbReference type="InterPro" id="IPR036879">
    <property type="entry name" value="TF_MADSbox_sf"/>
</dbReference>
<dbReference type="PROSITE" id="PS50066">
    <property type="entry name" value="MADS_BOX_2"/>
    <property type="match status" value="1"/>
</dbReference>
<dbReference type="STRING" id="379508.A5E4L5"/>
<feature type="compositionally biased region" description="Polar residues" evidence="6">
    <location>
        <begin position="310"/>
        <end position="327"/>
    </location>
</feature>
<feature type="compositionally biased region" description="Low complexity" evidence="6">
    <location>
        <begin position="601"/>
        <end position="615"/>
    </location>
</feature>
<evidence type="ECO:0000256" key="6">
    <source>
        <dbReference type="SAM" id="MobiDB-lite"/>
    </source>
</evidence>
<dbReference type="GO" id="GO:0000981">
    <property type="term" value="F:DNA-binding transcription factor activity, RNA polymerase II-specific"/>
    <property type="evidence" value="ECO:0007669"/>
    <property type="project" value="TreeGrafter"/>
</dbReference>
<dbReference type="PRINTS" id="PR00404">
    <property type="entry name" value="MADSDOMAIN"/>
</dbReference>
<dbReference type="SUPFAM" id="SSF55455">
    <property type="entry name" value="SRF-like"/>
    <property type="match status" value="1"/>
</dbReference>
<feature type="region of interest" description="Disordered" evidence="6">
    <location>
        <begin position="566"/>
        <end position="589"/>
    </location>
</feature>
<evidence type="ECO:0000259" key="7">
    <source>
        <dbReference type="PROSITE" id="PS50066"/>
    </source>
</evidence>
<feature type="compositionally biased region" description="Acidic residues" evidence="6">
    <location>
        <begin position="146"/>
        <end position="169"/>
    </location>
</feature>
<proteinExistence type="predicted"/>
<accession>A5E4L5</accession>
<dbReference type="VEuPathDB" id="FungiDB:LELG_04554"/>
<feature type="compositionally biased region" description="Acidic residues" evidence="6">
    <location>
        <begin position="750"/>
        <end position="760"/>
    </location>
</feature>
<dbReference type="GO" id="GO:0046983">
    <property type="term" value="F:protein dimerization activity"/>
    <property type="evidence" value="ECO:0007669"/>
    <property type="project" value="InterPro"/>
</dbReference>
<evidence type="ECO:0000256" key="2">
    <source>
        <dbReference type="ARBA" id="ARBA00023015"/>
    </source>
</evidence>
<name>A5E4L5_LODEL</name>
<dbReference type="KEGG" id="lel:PVL30_004275"/>
<feature type="compositionally biased region" description="Polar residues" evidence="6">
    <location>
        <begin position="383"/>
        <end position="393"/>
    </location>
</feature>
<evidence type="ECO:0000313" key="9">
    <source>
        <dbReference type="Proteomes" id="UP000001996"/>
    </source>
</evidence>
<feature type="region of interest" description="Disordered" evidence="6">
    <location>
        <begin position="670"/>
        <end position="787"/>
    </location>
</feature>
<evidence type="ECO:0000313" key="8">
    <source>
        <dbReference type="EMBL" id="EDK46373.1"/>
    </source>
</evidence>
<feature type="compositionally biased region" description="Low complexity" evidence="6">
    <location>
        <begin position="328"/>
        <end position="341"/>
    </location>
</feature>
<dbReference type="Pfam" id="PF00319">
    <property type="entry name" value="SRF-TF"/>
    <property type="match status" value="1"/>
</dbReference>
<organism evidence="8 9">
    <name type="scientific">Lodderomyces elongisporus (strain ATCC 11503 / CBS 2605 / JCM 1781 / NBRC 1676 / NRRL YB-4239)</name>
    <name type="common">Yeast</name>
    <name type="synonym">Saccharomyces elongisporus</name>
    <dbReference type="NCBI Taxonomy" id="379508"/>
    <lineage>
        <taxon>Eukaryota</taxon>
        <taxon>Fungi</taxon>
        <taxon>Dikarya</taxon>
        <taxon>Ascomycota</taxon>
        <taxon>Saccharomycotina</taxon>
        <taxon>Pichiomycetes</taxon>
        <taxon>Debaryomycetaceae</taxon>
        <taxon>Candida/Lodderomyces clade</taxon>
        <taxon>Lodderomyces</taxon>
    </lineage>
</organism>
<dbReference type="PANTHER" id="PTHR11945:SF534">
    <property type="entry name" value="MYOCYTE-SPECIFIC ENHANCER FACTOR 2"/>
    <property type="match status" value="1"/>
</dbReference>
<dbReference type="GeneID" id="5231445"/>